<keyword evidence="2" id="KW-1185">Reference proteome</keyword>
<organism evidence="1 2">
    <name type="scientific">Kingdonia uniflora</name>
    <dbReference type="NCBI Taxonomy" id="39325"/>
    <lineage>
        <taxon>Eukaryota</taxon>
        <taxon>Viridiplantae</taxon>
        <taxon>Streptophyta</taxon>
        <taxon>Embryophyta</taxon>
        <taxon>Tracheophyta</taxon>
        <taxon>Spermatophyta</taxon>
        <taxon>Magnoliopsida</taxon>
        <taxon>Ranunculales</taxon>
        <taxon>Circaeasteraceae</taxon>
        <taxon>Kingdonia</taxon>
    </lineage>
</organism>
<dbReference type="AlphaFoldDB" id="A0A7J7ME23"/>
<proteinExistence type="predicted"/>
<name>A0A7J7ME23_9MAGN</name>
<reference evidence="1 2" key="1">
    <citation type="journal article" date="2020" name="IScience">
        <title>Genome Sequencing of the Endangered Kingdonia uniflora (Circaeasteraceae, Ranunculales) Reveals Potential Mechanisms of Evolutionary Specialization.</title>
        <authorList>
            <person name="Sun Y."/>
            <person name="Deng T."/>
            <person name="Zhang A."/>
            <person name="Moore M.J."/>
            <person name="Landis J.B."/>
            <person name="Lin N."/>
            <person name="Zhang H."/>
            <person name="Zhang X."/>
            <person name="Huang J."/>
            <person name="Zhang X."/>
            <person name="Sun H."/>
            <person name="Wang H."/>
        </authorList>
    </citation>
    <scope>NUCLEOTIDE SEQUENCE [LARGE SCALE GENOMIC DNA]</scope>
    <source>
        <strain evidence="1">TB1705</strain>
        <tissue evidence="1">Leaf</tissue>
    </source>
</reference>
<dbReference type="Proteomes" id="UP000541444">
    <property type="component" value="Unassembled WGS sequence"/>
</dbReference>
<comment type="caution">
    <text evidence="1">The sequence shown here is derived from an EMBL/GenBank/DDBJ whole genome shotgun (WGS) entry which is preliminary data.</text>
</comment>
<evidence type="ECO:0000313" key="1">
    <source>
        <dbReference type="EMBL" id="KAF6153121.1"/>
    </source>
</evidence>
<gene>
    <name evidence="1" type="ORF">GIB67_034843</name>
</gene>
<accession>A0A7J7ME23</accession>
<sequence>MTEFRDVEKHCFQLALTDTKKLEKIFQEQAPKLFSGSAAKKNGQFELSWKVESHSLTEKSLKKVNEELKTRLDGFVAEAEKEKKKVGDAARVAVILELQNKVIEYQKEDERTMKAIKVGRENMIPRYLKSTSHLGWLVNMMKSSSRLRSRMMLQKTKINQIYVCSPTSAANVSSKPILMTLGKLQRPMQGKPHLER</sequence>
<dbReference type="EMBL" id="JACGCM010001586">
    <property type="protein sequence ID" value="KAF6153121.1"/>
    <property type="molecule type" value="Genomic_DNA"/>
</dbReference>
<evidence type="ECO:0000313" key="2">
    <source>
        <dbReference type="Proteomes" id="UP000541444"/>
    </source>
</evidence>
<protein>
    <submittedName>
        <fullName evidence="1">Uncharacterized protein</fullName>
    </submittedName>
</protein>